<organism evidence="10 11">
    <name type="scientific">Rhizorhabdus histidinilytica</name>
    <dbReference type="NCBI Taxonomy" id="439228"/>
    <lineage>
        <taxon>Bacteria</taxon>
        <taxon>Pseudomonadati</taxon>
        <taxon>Pseudomonadota</taxon>
        <taxon>Alphaproteobacteria</taxon>
        <taxon>Sphingomonadales</taxon>
        <taxon>Sphingomonadaceae</taxon>
        <taxon>Rhizorhabdus</taxon>
    </lineage>
</organism>
<dbReference type="OrthoDB" id="9780544at2"/>
<reference evidence="11" key="1">
    <citation type="submission" date="2017-02" db="EMBL/GenBank/DDBJ databases">
        <authorList>
            <person name="Varghese N."/>
            <person name="Submissions S."/>
        </authorList>
    </citation>
    <scope>NUCLEOTIDE SEQUENCE [LARGE SCALE GENOMIC DNA]</scope>
    <source>
        <strain evidence="11">UM2</strain>
    </source>
</reference>
<dbReference type="Gene3D" id="1.10.540.10">
    <property type="entry name" value="Acyl-CoA dehydrogenase/oxidase, N-terminal domain"/>
    <property type="match status" value="1"/>
</dbReference>
<keyword evidence="3 6" id="KW-0285">Flavoprotein</keyword>
<evidence type="ECO:0000256" key="2">
    <source>
        <dbReference type="ARBA" id="ARBA00009347"/>
    </source>
</evidence>
<keyword evidence="11" id="KW-1185">Reference proteome</keyword>
<dbReference type="Gene3D" id="2.40.110.10">
    <property type="entry name" value="Butyryl-CoA Dehydrogenase, subunit A, domain 2"/>
    <property type="match status" value="1"/>
</dbReference>
<dbReference type="Proteomes" id="UP000189818">
    <property type="component" value="Unassembled WGS sequence"/>
</dbReference>
<evidence type="ECO:0000313" key="11">
    <source>
        <dbReference type="Proteomes" id="UP000189818"/>
    </source>
</evidence>
<proteinExistence type="inferred from homology"/>
<dbReference type="InterPro" id="IPR009100">
    <property type="entry name" value="AcylCoA_DH/oxidase_NM_dom_sf"/>
</dbReference>
<dbReference type="SUPFAM" id="SSF56645">
    <property type="entry name" value="Acyl-CoA dehydrogenase NM domain-like"/>
    <property type="match status" value="1"/>
</dbReference>
<dbReference type="GO" id="GO:0005886">
    <property type="term" value="C:plasma membrane"/>
    <property type="evidence" value="ECO:0007669"/>
    <property type="project" value="TreeGrafter"/>
</dbReference>
<evidence type="ECO:0000259" key="8">
    <source>
        <dbReference type="Pfam" id="PF02770"/>
    </source>
</evidence>
<evidence type="ECO:0000259" key="9">
    <source>
        <dbReference type="Pfam" id="PF02771"/>
    </source>
</evidence>
<evidence type="ECO:0000256" key="6">
    <source>
        <dbReference type="RuleBase" id="RU362125"/>
    </source>
</evidence>
<evidence type="ECO:0000256" key="1">
    <source>
        <dbReference type="ARBA" id="ARBA00001974"/>
    </source>
</evidence>
<feature type="domain" description="Acyl-CoA dehydrogenase/oxidase C-terminal" evidence="7">
    <location>
        <begin position="230"/>
        <end position="382"/>
    </location>
</feature>
<accession>A0A1T5ERN0</accession>
<dbReference type="InterPro" id="IPR013786">
    <property type="entry name" value="AcylCoA_DH/ox_N"/>
</dbReference>
<feature type="domain" description="Acyl-CoA oxidase/dehydrogenase middle" evidence="8">
    <location>
        <begin position="124"/>
        <end position="218"/>
    </location>
</feature>
<dbReference type="InterPro" id="IPR036250">
    <property type="entry name" value="AcylCo_DH-like_C"/>
</dbReference>
<dbReference type="SUPFAM" id="SSF47203">
    <property type="entry name" value="Acyl-CoA dehydrogenase C-terminal domain-like"/>
    <property type="match status" value="1"/>
</dbReference>
<comment type="similarity">
    <text evidence="2 6">Belongs to the acyl-CoA dehydrogenase family.</text>
</comment>
<keyword evidence="4 6" id="KW-0274">FAD</keyword>
<dbReference type="InterPro" id="IPR009075">
    <property type="entry name" value="AcylCo_DH/oxidase_C"/>
</dbReference>
<dbReference type="InterPro" id="IPR006091">
    <property type="entry name" value="Acyl-CoA_Oxase/DH_mid-dom"/>
</dbReference>
<evidence type="ECO:0000313" key="10">
    <source>
        <dbReference type="EMBL" id="SKB86469.1"/>
    </source>
</evidence>
<sequence length="403" mass="43868">MDFSDTPEEAAYRARAAAFLDAHAADLPRPTGGEMDRLAVARRWQAIKADHGYACITWPREWGGAGGTAMEQVIFRQEEARRGVPIAFFGIGLGLCLPTVIRYAPAEQRERFVGPAIRGEQVWCQLFSEPAAGSDLAGVRTRAVRDGDDWILNGQKLWTSGAHYSDYGLLIARTDPDLPKHKGLTMFWVDLKAPGIEIRPIHQMSGGVEFNEVFFNDVRISDAQRLGEVGEGWKVAIFALMNERVEGGKDRGLPAARIIAIARATPAGDATLADDGAFRAAFADGYVRMRGVSLTRYRTLTAMSRGQTPGPEASIGKLVMASELQELSRRLIEAQGAYGLIDDEALSMADGTVHHDLLHAPGIRIAGGTDEILRNIIAERVLGLPAEPRVDKDIPFSQAPKGI</sequence>
<dbReference type="STRING" id="439228.SAMN06295920_107168"/>
<dbReference type="Pfam" id="PF02770">
    <property type="entry name" value="Acyl-CoA_dh_M"/>
    <property type="match status" value="1"/>
</dbReference>
<gene>
    <name evidence="10" type="ORF">SAMN06295920_107168</name>
</gene>
<dbReference type="PANTHER" id="PTHR43292:SF4">
    <property type="entry name" value="ACYL-COA DEHYDROGENASE FADE34"/>
    <property type="match status" value="1"/>
</dbReference>
<dbReference type="AlphaFoldDB" id="A0A1T5ERN0"/>
<dbReference type="InterPro" id="IPR052161">
    <property type="entry name" value="Mycobact_Acyl-CoA_DH"/>
</dbReference>
<dbReference type="InterPro" id="IPR046373">
    <property type="entry name" value="Acyl-CoA_Oxase/DH_mid-dom_sf"/>
</dbReference>
<evidence type="ECO:0000256" key="5">
    <source>
        <dbReference type="ARBA" id="ARBA00023002"/>
    </source>
</evidence>
<dbReference type="GO" id="GO:0016627">
    <property type="term" value="F:oxidoreductase activity, acting on the CH-CH group of donors"/>
    <property type="evidence" value="ECO:0007669"/>
    <property type="project" value="InterPro"/>
</dbReference>
<dbReference type="GO" id="GO:0050660">
    <property type="term" value="F:flavin adenine dinucleotide binding"/>
    <property type="evidence" value="ECO:0007669"/>
    <property type="project" value="InterPro"/>
</dbReference>
<dbReference type="InterPro" id="IPR037069">
    <property type="entry name" value="AcylCoA_DH/ox_N_sf"/>
</dbReference>
<comment type="cofactor">
    <cofactor evidence="1 6">
        <name>FAD</name>
        <dbReference type="ChEBI" id="CHEBI:57692"/>
    </cofactor>
</comment>
<dbReference type="FunFam" id="2.40.110.10:FF:000011">
    <property type="entry name" value="Acyl-CoA dehydrogenase FadE34"/>
    <property type="match status" value="1"/>
</dbReference>
<dbReference type="Pfam" id="PF00441">
    <property type="entry name" value="Acyl-CoA_dh_1"/>
    <property type="match status" value="1"/>
</dbReference>
<keyword evidence="5 6" id="KW-0560">Oxidoreductase</keyword>
<feature type="domain" description="Acyl-CoA dehydrogenase/oxidase N-terminal" evidence="9">
    <location>
        <begin position="6"/>
        <end position="120"/>
    </location>
</feature>
<dbReference type="Gene3D" id="1.20.140.10">
    <property type="entry name" value="Butyryl-CoA Dehydrogenase, subunit A, domain 3"/>
    <property type="match status" value="1"/>
</dbReference>
<protein>
    <submittedName>
        <fullName evidence="10">Acyl-CoA dehydrogenase</fullName>
    </submittedName>
</protein>
<name>A0A1T5ERN0_9SPHN</name>
<evidence type="ECO:0000259" key="7">
    <source>
        <dbReference type="Pfam" id="PF00441"/>
    </source>
</evidence>
<dbReference type="PANTHER" id="PTHR43292">
    <property type="entry name" value="ACYL-COA DEHYDROGENASE"/>
    <property type="match status" value="1"/>
</dbReference>
<evidence type="ECO:0000256" key="3">
    <source>
        <dbReference type="ARBA" id="ARBA00022630"/>
    </source>
</evidence>
<dbReference type="Pfam" id="PF02771">
    <property type="entry name" value="Acyl-CoA_dh_N"/>
    <property type="match status" value="1"/>
</dbReference>
<dbReference type="RefSeq" id="WP_079649263.1">
    <property type="nucleotide sequence ID" value="NZ_FUYM01000007.1"/>
</dbReference>
<evidence type="ECO:0000256" key="4">
    <source>
        <dbReference type="ARBA" id="ARBA00022827"/>
    </source>
</evidence>
<dbReference type="EMBL" id="FUYM01000007">
    <property type="protein sequence ID" value="SKB86469.1"/>
    <property type="molecule type" value="Genomic_DNA"/>
</dbReference>